<keyword evidence="2" id="KW-1185">Reference proteome</keyword>
<dbReference type="EMBL" id="FOGG01000032">
    <property type="protein sequence ID" value="SES11001.1"/>
    <property type="molecule type" value="Genomic_DNA"/>
</dbReference>
<sequence length="38" mass="4525">MLTHEVKYYTFSVYIDSMKLYTGSNKNVRISIFFSNIN</sequence>
<evidence type="ECO:0000313" key="1">
    <source>
        <dbReference type="EMBL" id="SES11001.1"/>
    </source>
</evidence>
<dbReference type="Proteomes" id="UP000199572">
    <property type="component" value="Unassembled WGS sequence"/>
</dbReference>
<organism evidence="1 2">
    <name type="scientific">Pedobacter rhizosphaerae</name>
    <dbReference type="NCBI Taxonomy" id="390241"/>
    <lineage>
        <taxon>Bacteria</taxon>
        <taxon>Pseudomonadati</taxon>
        <taxon>Bacteroidota</taxon>
        <taxon>Sphingobacteriia</taxon>
        <taxon>Sphingobacteriales</taxon>
        <taxon>Sphingobacteriaceae</taxon>
        <taxon>Pedobacter</taxon>
    </lineage>
</organism>
<accession>A0A1H9UNY0</accession>
<name>A0A1H9UNY0_9SPHI</name>
<dbReference type="STRING" id="390241.SAMN04488023_13251"/>
<evidence type="ECO:0000313" key="2">
    <source>
        <dbReference type="Proteomes" id="UP000199572"/>
    </source>
</evidence>
<protein>
    <submittedName>
        <fullName evidence="1">Uncharacterized protein</fullName>
    </submittedName>
</protein>
<dbReference type="AlphaFoldDB" id="A0A1H9UNY0"/>
<proteinExistence type="predicted"/>
<gene>
    <name evidence="1" type="ORF">SAMN04488023_13251</name>
</gene>
<reference evidence="1 2" key="1">
    <citation type="submission" date="2016-10" db="EMBL/GenBank/DDBJ databases">
        <authorList>
            <person name="de Groot N.N."/>
        </authorList>
    </citation>
    <scope>NUCLEOTIDE SEQUENCE [LARGE SCALE GENOMIC DNA]</scope>
    <source>
        <strain evidence="1 2">DSM 18610</strain>
    </source>
</reference>